<feature type="binding site" evidence="15">
    <location>
        <position position="470"/>
    </location>
    <ligand>
        <name>phosphoenolpyruvate</name>
        <dbReference type="ChEBI" id="CHEBI:58702"/>
    </ligand>
</feature>
<dbReference type="AlphaFoldDB" id="A0A2D2LUJ1"/>
<dbReference type="InterPro" id="IPR006264">
    <property type="entry name" value="EPSP_synthase"/>
</dbReference>
<dbReference type="HAMAP" id="MF_00210">
    <property type="entry name" value="EPSP_synth"/>
    <property type="match status" value="1"/>
</dbReference>
<gene>
    <name evidence="15" type="primary">aroA</name>
    <name evidence="17" type="ORF">NP7_05160</name>
</gene>
<dbReference type="InterPro" id="IPR046825">
    <property type="entry name" value="PDH_C"/>
</dbReference>
<feature type="binding site" evidence="15">
    <location>
        <position position="321"/>
    </location>
    <ligand>
        <name>3-phosphoshikimate</name>
        <dbReference type="ChEBI" id="CHEBI:145989"/>
    </ligand>
</feature>
<evidence type="ECO:0000256" key="8">
    <source>
        <dbReference type="ARBA" id="ARBA00022605"/>
    </source>
</evidence>
<protein>
    <recommendedName>
        <fullName evidence="15">3-phosphoshikimate 1-carboxyvinyltransferase</fullName>
        <ecNumber evidence="15">2.5.1.19</ecNumber>
    </recommendedName>
    <alternativeName>
        <fullName evidence="15">5-enolpyruvylshikimate-3-phosphate synthase</fullName>
        <shortName evidence="15">EPSP synthase</shortName>
        <shortName evidence="15">EPSPS</shortName>
    </alternativeName>
</protein>
<comment type="pathway">
    <text evidence="3">Amino-acid biosynthesis; L-tyrosine biosynthesis; (4-hydroxyphenyl)pyruvate from prephenate (NAD(+) route): step 1/1.</text>
</comment>
<dbReference type="FunFam" id="3.40.50.720:FF:000208">
    <property type="entry name" value="Prephenate dehydrogenase"/>
    <property type="match status" value="1"/>
</dbReference>
<evidence type="ECO:0000256" key="9">
    <source>
        <dbReference type="ARBA" id="ARBA00022679"/>
    </source>
</evidence>
<dbReference type="Pfam" id="PF02153">
    <property type="entry name" value="PDH_N"/>
    <property type="match status" value="1"/>
</dbReference>
<dbReference type="GO" id="GO:0009423">
    <property type="term" value="P:chorismate biosynthetic process"/>
    <property type="evidence" value="ECO:0007669"/>
    <property type="project" value="UniProtKB-UniRule"/>
</dbReference>
<evidence type="ECO:0000256" key="1">
    <source>
        <dbReference type="ARBA" id="ARBA00002174"/>
    </source>
</evidence>
<feature type="binding site" evidence="15">
    <location>
        <position position="697"/>
    </location>
    <ligand>
        <name>phosphoenolpyruvate</name>
        <dbReference type="ChEBI" id="CHEBI:58702"/>
    </ligand>
</feature>
<comment type="catalytic activity">
    <reaction evidence="14">
        <text>prephenate + NAD(+) = 3-(4-hydroxyphenyl)pyruvate + CO2 + NADH</text>
        <dbReference type="Rhea" id="RHEA:13869"/>
        <dbReference type="ChEBI" id="CHEBI:16526"/>
        <dbReference type="ChEBI" id="CHEBI:29934"/>
        <dbReference type="ChEBI" id="CHEBI:36242"/>
        <dbReference type="ChEBI" id="CHEBI:57540"/>
        <dbReference type="ChEBI" id="CHEBI:57945"/>
        <dbReference type="EC" id="1.3.1.12"/>
    </reaction>
</comment>
<comment type="catalytic activity">
    <reaction evidence="13">
        <text>3-phosphoshikimate + phosphoenolpyruvate = 5-O-(1-carboxyvinyl)-3-phosphoshikimate + phosphate</text>
        <dbReference type="Rhea" id="RHEA:21256"/>
        <dbReference type="ChEBI" id="CHEBI:43474"/>
        <dbReference type="ChEBI" id="CHEBI:57701"/>
        <dbReference type="ChEBI" id="CHEBI:58702"/>
        <dbReference type="ChEBI" id="CHEBI:145989"/>
        <dbReference type="EC" id="2.5.1.19"/>
    </reaction>
    <physiologicalReaction direction="left-to-right" evidence="13">
        <dbReference type="Rhea" id="RHEA:21257"/>
    </physiologicalReaction>
</comment>
<keyword evidence="9 15" id="KW-0808">Transferase</keyword>
<dbReference type="InterPro" id="IPR001986">
    <property type="entry name" value="Enolpyruvate_Tfrase_dom"/>
</dbReference>
<dbReference type="PROSITE" id="PS00885">
    <property type="entry name" value="EPSP_SYNTHASE_2"/>
    <property type="match status" value="1"/>
</dbReference>
<dbReference type="FunFam" id="3.65.10.10:FF:000006">
    <property type="entry name" value="3-phosphoshikimate 1-carboxyvinyltransferase"/>
    <property type="match status" value="1"/>
</dbReference>
<feature type="binding site" evidence="15">
    <location>
        <position position="422"/>
    </location>
    <ligand>
        <name>phosphoenolpyruvate</name>
        <dbReference type="ChEBI" id="CHEBI:58702"/>
    </ligand>
</feature>
<dbReference type="Gene3D" id="3.65.10.10">
    <property type="entry name" value="Enolpyruvate transferase domain"/>
    <property type="match status" value="2"/>
</dbReference>
<evidence type="ECO:0000256" key="7">
    <source>
        <dbReference type="ARBA" id="ARBA00022498"/>
    </source>
</evidence>
<comment type="subunit">
    <text evidence="15">Monomer.</text>
</comment>
<dbReference type="InterPro" id="IPR046826">
    <property type="entry name" value="PDH_N"/>
</dbReference>
<dbReference type="CDD" id="cd01556">
    <property type="entry name" value="EPSP_synthase"/>
    <property type="match status" value="1"/>
</dbReference>
<feature type="binding site" evidence="15">
    <location>
        <position position="322"/>
    </location>
    <ligand>
        <name>3-phosphoshikimate</name>
        <dbReference type="ChEBI" id="CHEBI:145989"/>
    </ligand>
</feature>
<dbReference type="PROSITE" id="PS00104">
    <property type="entry name" value="EPSP_SYNTHASE_1"/>
    <property type="match status" value="1"/>
</dbReference>
<dbReference type="UniPathway" id="UPA00053">
    <property type="reaction ID" value="UER00089"/>
</dbReference>
<dbReference type="InterPro" id="IPR013792">
    <property type="entry name" value="RNA3'P_cycl/enolpyr_Trfase_a/b"/>
</dbReference>
<evidence type="ECO:0000256" key="11">
    <source>
        <dbReference type="ARBA" id="ARBA00023027"/>
    </source>
</evidence>
<dbReference type="EMBL" id="CP024443">
    <property type="protein sequence ID" value="ATR78698.1"/>
    <property type="molecule type" value="Genomic_DNA"/>
</dbReference>
<feature type="binding site" evidence="15">
    <location>
        <position position="394"/>
    </location>
    <ligand>
        <name>phosphoenolpyruvate</name>
        <dbReference type="ChEBI" id="CHEBI:58702"/>
    </ligand>
</feature>
<comment type="similarity">
    <text evidence="5 15">Belongs to the EPSP synthase family.</text>
</comment>
<evidence type="ECO:0000256" key="3">
    <source>
        <dbReference type="ARBA" id="ARBA00005067"/>
    </source>
</evidence>
<feature type="binding site" evidence="15">
    <location>
        <position position="647"/>
    </location>
    <ligand>
        <name>3-phosphoshikimate</name>
        <dbReference type="ChEBI" id="CHEBI:145989"/>
    </ligand>
</feature>
<dbReference type="Pfam" id="PF00275">
    <property type="entry name" value="EPSP_synthase"/>
    <property type="match status" value="1"/>
</dbReference>
<comment type="caution">
    <text evidence="15">Lacks conserved residue(s) required for the propagation of feature annotation.</text>
</comment>
<dbReference type="PANTHER" id="PTHR21090:SF5">
    <property type="entry name" value="PENTAFUNCTIONAL AROM POLYPEPTIDE"/>
    <property type="match status" value="1"/>
</dbReference>
<feature type="binding site" evidence="15">
    <location>
        <position position="326"/>
    </location>
    <ligand>
        <name>3-phosphoshikimate</name>
        <dbReference type="ChEBI" id="CHEBI:145989"/>
    </ligand>
</feature>
<feature type="binding site" evidence="15">
    <location>
        <position position="468"/>
    </location>
    <ligand>
        <name>3-phosphoshikimate</name>
        <dbReference type="ChEBI" id="CHEBI:145989"/>
    </ligand>
</feature>
<feature type="domain" description="Prephenate/arogenate dehydrogenase" evidence="16">
    <location>
        <begin position="3"/>
        <end position="292"/>
    </location>
</feature>
<dbReference type="EC" id="2.5.1.19" evidence="15"/>
<feature type="binding site" evidence="15">
    <location>
        <position position="321"/>
    </location>
    <ligand>
        <name>phosphoenolpyruvate</name>
        <dbReference type="ChEBI" id="CHEBI:58702"/>
    </ligand>
</feature>
<evidence type="ECO:0000256" key="10">
    <source>
        <dbReference type="ARBA" id="ARBA00023002"/>
    </source>
</evidence>
<dbReference type="GO" id="GO:0005737">
    <property type="term" value="C:cytoplasm"/>
    <property type="evidence" value="ECO:0007669"/>
    <property type="project" value="UniProtKB-SubCell"/>
</dbReference>
<dbReference type="Gene3D" id="1.10.3660.10">
    <property type="entry name" value="6-phosphogluconate dehydrogenase C-terminal like domain"/>
    <property type="match status" value="1"/>
</dbReference>
<dbReference type="Proteomes" id="UP000229340">
    <property type="component" value="Chromosome"/>
</dbReference>
<dbReference type="GO" id="GO:0003866">
    <property type="term" value="F:3-phosphoshikimate 1-carboxyvinyltransferase activity"/>
    <property type="evidence" value="ECO:0007669"/>
    <property type="project" value="UniProtKB-UniRule"/>
</dbReference>
<dbReference type="Gene3D" id="3.40.50.720">
    <property type="entry name" value="NAD(P)-binding Rossmann-like Domain"/>
    <property type="match status" value="1"/>
</dbReference>
<keyword evidence="11" id="KW-0520">NAD</keyword>
<name>A0A2D2LUJ1_FAUOS</name>
<feature type="binding site" evidence="15">
    <location>
        <position position="651"/>
    </location>
    <ligand>
        <name>phosphoenolpyruvate</name>
        <dbReference type="ChEBI" id="CHEBI:58702"/>
    </ligand>
</feature>
<dbReference type="GO" id="GO:0006571">
    <property type="term" value="P:tyrosine biosynthetic process"/>
    <property type="evidence" value="ECO:0007669"/>
    <property type="project" value="UniProtKB-KW"/>
</dbReference>
<comment type="subcellular location">
    <subcellularLocation>
        <location evidence="15">Cytoplasm</location>
    </subcellularLocation>
</comment>
<dbReference type="InterPro" id="IPR036968">
    <property type="entry name" value="Enolpyruvate_Tfrase_sf"/>
</dbReference>
<keyword evidence="12 15" id="KW-0057">Aromatic amino acid biosynthesis</keyword>
<evidence type="ECO:0000256" key="6">
    <source>
        <dbReference type="ARBA" id="ARBA00022490"/>
    </source>
</evidence>
<reference evidence="18" key="1">
    <citation type="submission" date="2017-11" db="EMBL/GenBank/DDBJ databases">
        <title>Complete genome sequence of Moraxella osloensis NP7 isolated from human skin.</title>
        <authorList>
            <person name="Lee K."/>
            <person name="Lim J.Y."/>
            <person name="Hwang I."/>
        </authorList>
    </citation>
    <scope>NUCLEOTIDE SEQUENCE [LARGE SCALE GENOMIC DNA]</scope>
    <source>
        <strain evidence="18">NP7</strain>
    </source>
</reference>
<evidence type="ECO:0000256" key="12">
    <source>
        <dbReference type="ARBA" id="ARBA00023141"/>
    </source>
</evidence>
<dbReference type="PANTHER" id="PTHR21090">
    <property type="entry name" value="AROM/DEHYDROQUINATE SYNTHASE"/>
    <property type="match status" value="1"/>
</dbReference>
<dbReference type="SUPFAM" id="SSF48179">
    <property type="entry name" value="6-phosphogluconate dehydrogenase C-terminal domain-like"/>
    <property type="match status" value="1"/>
</dbReference>
<keyword evidence="6 15" id="KW-0963">Cytoplasm</keyword>
<comment type="function">
    <text evidence="1 15">Catalyzes the transfer of the enolpyruvyl moiety of phosphoenolpyruvate (PEP) to the 5-hydroxyl of shikimate-3-phosphate (S3P) to produce enolpyruvyl shikimate-3-phosphate and inorganic phosphate.</text>
</comment>
<organism evidence="17 18">
    <name type="scientific">Faucicola osloensis</name>
    <name type="common">Moraxella osloensis</name>
    <dbReference type="NCBI Taxonomy" id="34062"/>
    <lineage>
        <taxon>Bacteria</taxon>
        <taxon>Pseudomonadati</taxon>
        <taxon>Pseudomonadota</taxon>
        <taxon>Gammaproteobacteria</taxon>
        <taxon>Moraxellales</taxon>
        <taxon>Moraxellaceae</taxon>
        <taxon>Faucicola</taxon>
    </lineage>
</organism>
<dbReference type="InterPro" id="IPR008927">
    <property type="entry name" value="6-PGluconate_DH-like_C_sf"/>
</dbReference>
<dbReference type="RefSeq" id="WP_100269966.1">
    <property type="nucleotide sequence ID" value="NZ_CP024443.1"/>
</dbReference>
<feature type="binding site" evidence="15">
    <location>
        <position position="620"/>
    </location>
    <ligand>
        <name>3-phosphoshikimate</name>
        <dbReference type="ChEBI" id="CHEBI:145989"/>
    </ligand>
</feature>
<keyword evidence="7" id="KW-0827">Tyrosine biosynthesis</keyword>
<feature type="active site" description="Proton acceptor" evidence="15">
    <location>
        <position position="620"/>
    </location>
</feature>
<dbReference type="STRING" id="34062.AXE82_01285"/>
<evidence type="ECO:0000313" key="18">
    <source>
        <dbReference type="Proteomes" id="UP000229340"/>
    </source>
</evidence>
<proteinExistence type="inferred from homology"/>
<evidence type="ECO:0000259" key="16">
    <source>
        <dbReference type="PROSITE" id="PS51176"/>
    </source>
</evidence>
<dbReference type="FunFam" id="1.10.3660.10:FF:000003">
    <property type="entry name" value="Prephenate dehydrogenase"/>
    <property type="match status" value="1"/>
</dbReference>
<dbReference type="GO" id="GO:0008977">
    <property type="term" value="F:prephenate dehydrogenase (NAD+) activity"/>
    <property type="evidence" value="ECO:0007669"/>
    <property type="project" value="UniProtKB-EC"/>
</dbReference>
<dbReference type="GO" id="GO:0070403">
    <property type="term" value="F:NAD+ binding"/>
    <property type="evidence" value="ECO:0007669"/>
    <property type="project" value="InterPro"/>
</dbReference>
<sequence length="744" mass="79381">MFEKVCFIGLGLIGASLAQAMRDKNLAKSIVAVSRSQATIDKGINYGLLDAGFDDAALAVQGSDLVVIATPVQAVKKIFEQIKPFITDKTIIMDVGSTKGNIIADASAVFGDDMPKGFVPAHPIAGAEKSGIDARNAKLFDNHKIILTPLDTTSKQAVKKVIALWAQTGAEVVTMPADYHDKVLARTSHLPHLLAYNLVAQLAKHNDNMDIFRFAAGGFRDFTRIAASDPTMWHDIFYANKTALLDAIDEFSEQLSQLKAIIETNDSEQMLGVLTQAQAARQHFGHMLNKTPYLEKQAMKQTYVIAPAQQFEGSHTVAGDKSISHRSIMFGSLAKGTTTVTGFLEGEDALATLQAFRDMGVVIEGPNQGRVVIHGVGLHGLKPSHDPLYMGNSGTSMRLLSGILSAQKFDSVMTGDPSLSKRPMERVAKPLREMGAKIQTTGEKGTPPISITGNQTLTGIRYEMPMASAQVKSCLLLAGLWAQGTTTVIEPEVTRDHTERMLTAFGYPVTVSKVHNGNQISVTGGGELTACDIAVPADISSAAFFMVAGAIAQQGNVTIKKVGINPTRTGVIDILKLMGADLTLTNETTVGGEPVADIVVKSSKLQGIEIPERLVPLAIDEFPVLFVAASCATGKTVLHGAAELRVKESDRIQVMADGLKTLGIACTVLDDGIEIEGRGDVAQVFGGGEIECHHDHRIAMSFTVASLRASDTITIHGTETVNTSFPNFAELVNSAGLQVKVVTD</sequence>
<comment type="pathway">
    <text evidence="2 15">Metabolic intermediate biosynthesis; chorismate biosynthesis; chorismate from D-erythrose 4-phosphate and phosphoenolpyruvate: step 6/7.</text>
</comment>
<dbReference type="InterPro" id="IPR023193">
    <property type="entry name" value="EPSP_synthase_CS"/>
</dbReference>
<dbReference type="NCBIfam" id="NF011381">
    <property type="entry name" value="PRK14806.1"/>
    <property type="match status" value="1"/>
</dbReference>
<comment type="similarity">
    <text evidence="4">Belongs to the prephenate/arogenate dehydrogenase family.</text>
</comment>
<evidence type="ECO:0000256" key="2">
    <source>
        <dbReference type="ARBA" id="ARBA00004811"/>
    </source>
</evidence>
<evidence type="ECO:0000313" key="17">
    <source>
        <dbReference type="EMBL" id="ATR78698.1"/>
    </source>
</evidence>
<dbReference type="NCBIfam" id="TIGR01356">
    <property type="entry name" value="aroA"/>
    <property type="match status" value="1"/>
</dbReference>
<evidence type="ECO:0000256" key="15">
    <source>
        <dbReference type="HAMAP-Rule" id="MF_00210"/>
    </source>
</evidence>
<evidence type="ECO:0000256" key="4">
    <source>
        <dbReference type="ARBA" id="ARBA00007964"/>
    </source>
</evidence>
<feature type="binding site" evidence="15">
    <location>
        <position position="470"/>
    </location>
    <ligand>
        <name>3-phosphoshikimate</name>
        <dbReference type="ChEBI" id="CHEBI:145989"/>
    </ligand>
</feature>
<dbReference type="InterPro" id="IPR036291">
    <property type="entry name" value="NAD(P)-bd_dom_sf"/>
</dbReference>
<evidence type="ECO:0000256" key="13">
    <source>
        <dbReference type="ARBA" id="ARBA00044633"/>
    </source>
</evidence>
<dbReference type="PROSITE" id="PS51176">
    <property type="entry name" value="PDH_ADH"/>
    <property type="match status" value="1"/>
</dbReference>
<evidence type="ECO:0000256" key="5">
    <source>
        <dbReference type="ARBA" id="ARBA00009948"/>
    </source>
</evidence>
<keyword evidence="8 15" id="KW-0028">Amino-acid biosynthesis</keyword>
<keyword evidence="10 17" id="KW-0560">Oxidoreductase</keyword>
<dbReference type="SUPFAM" id="SSF51735">
    <property type="entry name" value="NAD(P)-binding Rossmann-fold domains"/>
    <property type="match status" value="1"/>
</dbReference>
<dbReference type="Pfam" id="PF20463">
    <property type="entry name" value="PDH_C"/>
    <property type="match status" value="1"/>
</dbReference>
<accession>A0A2D2LUJ1</accession>
<evidence type="ECO:0000256" key="14">
    <source>
        <dbReference type="ARBA" id="ARBA00049260"/>
    </source>
</evidence>
<dbReference type="GO" id="GO:0004665">
    <property type="term" value="F:prephenate dehydrogenase (NADP+) activity"/>
    <property type="evidence" value="ECO:0007669"/>
    <property type="project" value="InterPro"/>
</dbReference>
<dbReference type="InterPro" id="IPR003099">
    <property type="entry name" value="Prephen_DH"/>
</dbReference>
<dbReference type="FunFam" id="3.65.10.10:FF:000005">
    <property type="entry name" value="3-phosphoshikimate 1-carboxyvinyltransferase"/>
    <property type="match status" value="1"/>
</dbReference>
<dbReference type="SUPFAM" id="SSF55205">
    <property type="entry name" value="EPT/RTPC-like"/>
    <property type="match status" value="1"/>
</dbReference>